<feature type="domain" description="Flavin reductase like" evidence="3">
    <location>
        <begin position="22"/>
        <end position="165"/>
    </location>
</feature>
<evidence type="ECO:0000313" key="5">
    <source>
        <dbReference type="Proteomes" id="UP000819052"/>
    </source>
</evidence>
<dbReference type="SUPFAM" id="SSF50475">
    <property type="entry name" value="FMN-binding split barrel"/>
    <property type="match status" value="1"/>
</dbReference>
<dbReference type="SMART" id="SM00903">
    <property type="entry name" value="Flavin_Reduct"/>
    <property type="match status" value="1"/>
</dbReference>
<dbReference type="EMBL" id="VVIW01000002">
    <property type="protein sequence ID" value="NHZ39302.1"/>
    <property type="molecule type" value="Genomic_DNA"/>
</dbReference>
<evidence type="ECO:0000259" key="3">
    <source>
        <dbReference type="SMART" id="SM00903"/>
    </source>
</evidence>
<dbReference type="RefSeq" id="WP_167074887.1">
    <property type="nucleotide sequence ID" value="NZ_VVIW01000002.1"/>
</dbReference>
<evidence type="ECO:0000313" key="4">
    <source>
        <dbReference type="EMBL" id="NHZ39302.1"/>
    </source>
</evidence>
<dbReference type="InterPro" id="IPR012349">
    <property type="entry name" value="Split_barrel_FMN-bd"/>
</dbReference>
<dbReference type="Gene3D" id="2.30.110.10">
    <property type="entry name" value="Electron Transport, Fmn-binding Protein, Chain A"/>
    <property type="match status" value="1"/>
</dbReference>
<keyword evidence="5" id="KW-1185">Reference proteome</keyword>
<dbReference type="PANTHER" id="PTHR30466">
    <property type="entry name" value="FLAVIN REDUCTASE"/>
    <property type="match status" value="1"/>
</dbReference>
<accession>A0ABX0M4W2</accession>
<name>A0ABX0M4W2_9BURK</name>
<keyword evidence="2" id="KW-0560">Oxidoreductase</keyword>
<reference evidence="4 5" key="1">
    <citation type="submission" date="2019-09" db="EMBL/GenBank/DDBJ databases">
        <title>Taxonomy of Antarctic Massilia spp.: description of Massilia rubra sp. nov., Massilia aquatica sp. nov., Massilia mucilaginosa sp. nov., Massilia frigida sp. nov. isolated from streams, lakes and regoliths.</title>
        <authorList>
            <person name="Holochova P."/>
            <person name="Sedlacek I."/>
            <person name="Kralova S."/>
            <person name="Maslanova I."/>
            <person name="Busse H.-J."/>
            <person name="Stankova E."/>
            <person name="Vrbovska V."/>
            <person name="Kovarovic V."/>
            <person name="Bartak M."/>
            <person name="Svec P."/>
            <person name="Pantucek R."/>
        </authorList>
    </citation>
    <scope>NUCLEOTIDE SEQUENCE [LARGE SCALE GENOMIC DNA]</scope>
    <source>
        <strain evidence="4 5">CCM 8693</strain>
    </source>
</reference>
<gene>
    <name evidence="4" type="ORF">F1609_03840</name>
</gene>
<organism evidence="4 5">
    <name type="scientific">Massilia aquatica</name>
    <dbReference type="NCBI Taxonomy" id="2609000"/>
    <lineage>
        <taxon>Bacteria</taxon>
        <taxon>Pseudomonadati</taxon>
        <taxon>Pseudomonadota</taxon>
        <taxon>Betaproteobacteria</taxon>
        <taxon>Burkholderiales</taxon>
        <taxon>Oxalobacteraceae</taxon>
        <taxon>Telluria group</taxon>
        <taxon>Massilia</taxon>
    </lineage>
</organism>
<evidence type="ECO:0000256" key="1">
    <source>
        <dbReference type="ARBA" id="ARBA00008898"/>
    </source>
</evidence>
<comment type="similarity">
    <text evidence="1">Belongs to the non-flavoprotein flavin reductase family.</text>
</comment>
<protein>
    <submittedName>
        <fullName evidence="4">Flavin reductase family protein</fullName>
    </submittedName>
</protein>
<proteinExistence type="inferred from homology"/>
<comment type="caution">
    <text evidence="4">The sequence shown here is derived from an EMBL/GenBank/DDBJ whole genome shotgun (WGS) entry which is preliminary data.</text>
</comment>
<dbReference type="Proteomes" id="UP000819052">
    <property type="component" value="Unassembled WGS sequence"/>
</dbReference>
<dbReference type="Pfam" id="PF01613">
    <property type="entry name" value="Flavin_Reduct"/>
    <property type="match status" value="1"/>
</dbReference>
<evidence type="ECO:0000256" key="2">
    <source>
        <dbReference type="ARBA" id="ARBA00023002"/>
    </source>
</evidence>
<sequence length="167" mass="18088">MQAHPPCAPSADFDSHYFRKALSQFATGVTIVTAALPDGRLAGVTINSFSSVSLDPPLVLWSLARTAGSMAAFEQAEGYVINVLADTQAALAQRFARPSEDRFEQVGFTPSAHGQPVLDGAVACFECRPRSRYVEGDHVIFVGAVERCQFHPHRALGFHRGRFIALS</sequence>
<dbReference type="InterPro" id="IPR050268">
    <property type="entry name" value="NADH-dep_flavin_reductase"/>
</dbReference>
<dbReference type="InterPro" id="IPR002563">
    <property type="entry name" value="Flavin_Rdtase-like_dom"/>
</dbReference>
<dbReference type="PANTHER" id="PTHR30466:SF11">
    <property type="entry name" value="FLAVIN-DEPENDENT MONOOXYGENASE, REDUCTASE SUBUNIT HSAB"/>
    <property type="match status" value="1"/>
</dbReference>